<dbReference type="Proteomes" id="UP000282654">
    <property type="component" value="Unassembled WGS sequence"/>
</dbReference>
<evidence type="ECO:0000313" key="2">
    <source>
        <dbReference type="EMBL" id="RPF42004.1"/>
    </source>
</evidence>
<keyword evidence="1" id="KW-0812">Transmembrane</keyword>
<dbReference type="RefSeq" id="WP_123932074.1">
    <property type="nucleotide sequence ID" value="NZ_RKRE01000004.1"/>
</dbReference>
<keyword evidence="3" id="KW-1185">Reference proteome</keyword>
<dbReference type="PANTHER" id="PTHR35531:SF1">
    <property type="entry name" value="INNER MEMBRANE PROTEIN YBCI-RELATED"/>
    <property type="match status" value="1"/>
</dbReference>
<reference evidence="2 3" key="1">
    <citation type="submission" date="2018-11" db="EMBL/GenBank/DDBJ databases">
        <title>Genomic Encyclopedia of Type Strains, Phase IV (KMG-IV): sequencing the most valuable type-strain genomes for metagenomic binning, comparative biology and taxonomic classification.</title>
        <authorList>
            <person name="Goeker M."/>
        </authorList>
    </citation>
    <scope>NUCLEOTIDE SEQUENCE [LARGE SCALE GENOMIC DNA]</scope>
    <source>
        <strain evidence="2 3">DSM 102936</strain>
    </source>
</reference>
<dbReference type="EMBL" id="RKRE01000004">
    <property type="protein sequence ID" value="RPF42004.1"/>
    <property type="molecule type" value="Genomic_DNA"/>
</dbReference>
<gene>
    <name evidence="2" type="ORF">EDD75_2225</name>
</gene>
<comment type="caution">
    <text evidence="2">The sequence shown here is derived from an EMBL/GenBank/DDBJ whole genome shotgun (WGS) entry which is preliminary data.</text>
</comment>
<dbReference type="PANTHER" id="PTHR35531">
    <property type="entry name" value="INNER MEMBRANE PROTEIN YBCI-RELATED"/>
    <property type="match status" value="1"/>
</dbReference>
<keyword evidence="1" id="KW-0472">Membrane</keyword>
<name>A0A3N5ABP1_9THEO</name>
<feature type="transmembrane region" description="Helical" evidence="1">
    <location>
        <begin position="99"/>
        <end position="118"/>
    </location>
</feature>
<dbReference type="AlphaFoldDB" id="A0A3N5ABP1"/>
<proteinExistence type="predicted"/>
<organism evidence="2 3">
    <name type="scientific">Thermodesulfitimonas autotrophica</name>
    <dbReference type="NCBI Taxonomy" id="1894989"/>
    <lineage>
        <taxon>Bacteria</taxon>
        <taxon>Bacillati</taxon>
        <taxon>Bacillota</taxon>
        <taxon>Clostridia</taxon>
        <taxon>Thermoanaerobacterales</taxon>
        <taxon>Thermoanaerobacteraceae</taxon>
        <taxon>Thermodesulfitimonas</taxon>
    </lineage>
</organism>
<feature type="transmembrane region" description="Helical" evidence="1">
    <location>
        <begin position="70"/>
        <end position="93"/>
    </location>
</feature>
<sequence length="174" mass="17335">MTGHAHAAAGGFFGALAGKAFGDPLAGAVIGALAGLLPDIDHPGSTVGRKAPLIAAVLSGLFGHRTVTHTVWFCLVASLGLAFAGALLGVYAVTYVSWPGLPVLFAASLAGGLSHLALDACTRSGVEPFAPLVLPGSLARLNHIAGPLKTGDPLTELPAALFFVLGALRIGGVL</sequence>
<accession>A0A3N5ABP1</accession>
<dbReference type="Pfam" id="PF04307">
    <property type="entry name" value="YdjM"/>
    <property type="match status" value="1"/>
</dbReference>
<keyword evidence="1" id="KW-1133">Transmembrane helix</keyword>
<evidence type="ECO:0000256" key="1">
    <source>
        <dbReference type="SAM" id="Phobius"/>
    </source>
</evidence>
<protein>
    <submittedName>
        <fullName evidence="2">Inner membrane protein</fullName>
    </submittedName>
</protein>
<dbReference type="OrthoDB" id="5459053at2"/>
<dbReference type="InterPro" id="IPR007404">
    <property type="entry name" value="YdjM-like"/>
</dbReference>
<evidence type="ECO:0000313" key="3">
    <source>
        <dbReference type="Proteomes" id="UP000282654"/>
    </source>
</evidence>